<feature type="compositionally biased region" description="Basic and acidic residues" evidence="5">
    <location>
        <begin position="222"/>
        <end position="231"/>
    </location>
</feature>
<dbReference type="InterPro" id="IPR036388">
    <property type="entry name" value="WH-like_DNA-bd_sf"/>
</dbReference>
<dbReference type="InterPro" id="IPR003018">
    <property type="entry name" value="GAF"/>
</dbReference>
<gene>
    <name evidence="7" type="ORF">HW566_10180</name>
</gene>
<dbReference type="InterPro" id="IPR005561">
    <property type="entry name" value="ANTAR"/>
</dbReference>
<evidence type="ECO:0000256" key="4">
    <source>
        <dbReference type="ARBA" id="ARBA00023163"/>
    </source>
</evidence>
<feature type="region of interest" description="Disordered" evidence="5">
    <location>
        <begin position="220"/>
        <end position="242"/>
    </location>
</feature>
<keyword evidence="2" id="KW-0418">Kinase</keyword>
<dbReference type="AlphaFoldDB" id="A0A7D5IQA5"/>
<evidence type="ECO:0000313" key="7">
    <source>
        <dbReference type="EMBL" id="QLD12099.1"/>
    </source>
</evidence>
<dbReference type="SUPFAM" id="SSF52172">
    <property type="entry name" value="CheY-like"/>
    <property type="match status" value="1"/>
</dbReference>
<dbReference type="SMART" id="SM00065">
    <property type="entry name" value="GAF"/>
    <property type="match status" value="1"/>
</dbReference>
<evidence type="ECO:0000256" key="5">
    <source>
        <dbReference type="SAM" id="MobiDB-lite"/>
    </source>
</evidence>
<feature type="domain" description="ANTAR" evidence="6">
    <location>
        <begin position="170"/>
        <end position="231"/>
    </location>
</feature>
<accession>A0A7D5IQA5</accession>
<dbReference type="Proteomes" id="UP000509638">
    <property type="component" value="Chromosome"/>
</dbReference>
<evidence type="ECO:0000256" key="2">
    <source>
        <dbReference type="ARBA" id="ARBA00022777"/>
    </source>
</evidence>
<dbReference type="Pfam" id="PF13185">
    <property type="entry name" value="GAF_2"/>
    <property type="match status" value="1"/>
</dbReference>
<dbReference type="PROSITE" id="PS50921">
    <property type="entry name" value="ANTAR"/>
    <property type="match status" value="1"/>
</dbReference>
<dbReference type="GO" id="GO:0003723">
    <property type="term" value="F:RNA binding"/>
    <property type="evidence" value="ECO:0007669"/>
    <property type="project" value="InterPro"/>
</dbReference>
<dbReference type="InterPro" id="IPR029016">
    <property type="entry name" value="GAF-like_dom_sf"/>
</dbReference>
<evidence type="ECO:0000259" key="6">
    <source>
        <dbReference type="PROSITE" id="PS50921"/>
    </source>
</evidence>
<evidence type="ECO:0000256" key="3">
    <source>
        <dbReference type="ARBA" id="ARBA00023015"/>
    </source>
</evidence>
<dbReference type="EMBL" id="CP058316">
    <property type="protein sequence ID" value="QLD12099.1"/>
    <property type="molecule type" value="Genomic_DNA"/>
</dbReference>
<proteinExistence type="predicted"/>
<dbReference type="Gene3D" id="3.30.450.40">
    <property type="match status" value="1"/>
</dbReference>
<dbReference type="Gene3D" id="1.10.10.10">
    <property type="entry name" value="Winged helix-like DNA-binding domain superfamily/Winged helix DNA-binding domain"/>
    <property type="match status" value="1"/>
</dbReference>
<dbReference type="Pfam" id="PF03861">
    <property type="entry name" value="ANTAR"/>
    <property type="match status" value="1"/>
</dbReference>
<reference evidence="7 8" key="1">
    <citation type="submission" date="2020-06" db="EMBL/GenBank/DDBJ databases">
        <authorList>
            <person name="Jo H."/>
        </authorList>
    </citation>
    <scope>NUCLEOTIDE SEQUENCE [LARGE SCALE GENOMIC DNA]</scope>
    <source>
        <strain evidence="7 8">I46</strain>
    </source>
</reference>
<dbReference type="SMART" id="SM01012">
    <property type="entry name" value="ANTAR"/>
    <property type="match status" value="1"/>
</dbReference>
<dbReference type="PIRSF" id="PIRSF036625">
    <property type="entry name" value="GAF_ANTAR"/>
    <property type="match status" value="1"/>
</dbReference>
<dbReference type="SUPFAM" id="SSF55781">
    <property type="entry name" value="GAF domain-like"/>
    <property type="match status" value="1"/>
</dbReference>
<keyword evidence="4" id="KW-0804">Transcription</keyword>
<evidence type="ECO:0000256" key="1">
    <source>
        <dbReference type="ARBA" id="ARBA00022679"/>
    </source>
</evidence>
<dbReference type="InterPro" id="IPR012074">
    <property type="entry name" value="GAF_ANTAR"/>
</dbReference>
<sequence>MSRTSREKDLVDTFVELADTLVGGYDVVELLYRLVSRSAQIFDAADAGILLPSADGSLEVVASTSERSQLISLLQLDADQGPCVDAYRTGEPATVADIAAIHRRWPEFAAAAGVMGYRWMHAMPLKLRDEVIGSLNLFGDTPGALSDEDAAAARGLADIATIGILHERAFREADVARRQLQHALDSRVVIEQAKGVLAHTHKIDMDEAFHRLRSQARSSRRPLSEVAREIVDDASGPAGAPR</sequence>
<organism evidence="7 8">
    <name type="scientific">Microbacterium oleivorans</name>
    <dbReference type="NCBI Taxonomy" id="273677"/>
    <lineage>
        <taxon>Bacteria</taxon>
        <taxon>Bacillati</taxon>
        <taxon>Actinomycetota</taxon>
        <taxon>Actinomycetes</taxon>
        <taxon>Micrococcales</taxon>
        <taxon>Microbacteriaceae</taxon>
        <taxon>Microbacterium</taxon>
    </lineage>
</organism>
<protein>
    <submittedName>
        <fullName evidence="7">GAF and ANTAR domain-containing protein</fullName>
    </submittedName>
</protein>
<dbReference type="InterPro" id="IPR011006">
    <property type="entry name" value="CheY-like_superfamily"/>
</dbReference>
<evidence type="ECO:0000313" key="8">
    <source>
        <dbReference type="Proteomes" id="UP000509638"/>
    </source>
</evidence>
<dbReference type="RefSeq" id="WP_178012586.1">
    <property type="nucleotide sequence ID" value="NZ_CP058316.1"/>
</dbReference>
<keyword evidence="1" id="KW-0808">Transferase</keyword>
<name>A0A7D5IQA5_9MICO</name>
<keyword evidence="3" id="KW-0805">Transcription regulation</keyword>
<dbReference type="GO" id="GO:0016301">
    <property type="term" value="F:kinase activity"/>
    <property type="evidence" value="ECO:0007669"/>
    <property type="project" value="UniProtKB-KW"/>
</dbReference>